<evidence type="ECO:0000313" key="9">
    <source>
        <dbReference type="EMBL" id="ETW92559.1"/>
    </source>
</evidence>
<evidence type="ECO:0000313" key="10">
    <source>
        <dbReference type="Proteomes" id="UP000019141"/>
    </source>
</evidence>
<gene>
    <name evidence="9" type="ORF">ETSY1_43120</name>
</gene>
<evidence type="ECO:0000256" key="1">
    <source>
        <dbReference type="ARBA" id="ARBA00001933"/>
    </source>
</evidence>
<dbReference type="InterPro" id="IPR015421">
    <property type="entry name" value="PyrdxlP-dep_Trfase_major"/>
</dbReference>
<dbReference type="InterPro" id="IPR024169">
    <property type="entry name" value="SP_NH2Trfase/AEP_transaminase"/>
</dbReference>
<dbReference type="GO" id="GO:0019265">
    <property type="term" value="P:glycine biosynthetic process, by transamination of glyoxylate"/>
    <property type="evidence" value="ECO:0007669"/>
    <property type="project" value="TreeGrafter"/>
</dbReference>
<dbReference type="InterPro" id="IPR000192">
    <property type="entry name" value="Aminotrans_V_dom"/>
</dbReference>
<dbReference type="SUPFAM" id="SSF53383">
    <property type="entry name" value="PLP-dependent transferases"/>
    <property type="match status" value="1"/>
</dbReference>
<keyword evidence="3" id="KW-0032">Aminotransferase</keyword>
<dbReference type="PANTHER" id="PTHR21152">
    <property type="entry name" value="AMINOTRANSFERASE CLASS V"/>
    <property type="match status" value="1"/>
</dbReference>
<dbReference type="PANTHER" id="PTHR21152:SF24">
    <property type="entry name" value="ALANINE--GLYOXYLATE AMINOTRANSFERASE 1"/>
    <property type="match status" value="1"/>
</dbReference>
<dbReference type="InterPro" id="IPR015424">
    <property type="entry name" value="PyrdxlP-dep_Trfase"/>
</dbReference>
<dbReference type="InterPro" id="IPR015422">
    <property type="entry name" value="PyrdxlP-dep_Trfase_small"/>
</dbReference>
<dbReference type="Gene3D" id="3.40.640.10">
    <property type="entry name" value="Type I PLP-dependent aspartate aminotransferase-like (Major domain)"/>
    <property type="match status" value="1"/>
</dbReference>
<feature type="domain" description="Aminotransferase class V" evidence="8">
    <location>
        <begin position="28"/>
        <end position="305"/>
    </location>
</feature>
<keyword evidence="10" id="KW-1185">Reference proteome</keyword>
<proteinExistence type="inferred from homology"/>
<dbReference type="EMBL" id="AZHW01001441">
    <property type="protein sequence ID" value="ETW92559.1"/>
    <property type="molecule type" value="Genomic_DNA"/>
</dbReference>
<evidence type="ECO:0000256" key="3">
    <source>
        <dbReference type="ARBA" id="ARBA00022576"/>
    </source>
</evidence>
<dbReference type="PIRSF" id="PIRSF000524">
    <property type="entry name" value="SPT"/>
    <property type="match status" value="1"/>
</dbReference>
<reference evidence="9 10" key="1">
    <citation type="journal article" date="2014" name="Nature">
        <title>An environmental bacterial taxon with a large and distinct metabolic repertoire.</title>
        <authorList>
            <person name="Wilson M.C."/>
            <person name="Mori T."/>
            <person name="Ruckert C."/>
            <person name="Uria A.R."/>
            <person name="Helf M.J."/>
            <person name="Takada K."/>
            <person name="Gernert C."/>
            <person name="Steffens U.A."/>
            <person name="Heycke N."/>
            <person name="Schmitt S."/>
            <person name="Rinke C."/>
            <person name="Helfrich E.J."/>
            <person name="Brachmann A.O."/>
            <person name="Gurgui C."/>
            <person name="Wakimoto T."/>
            <person name="Kracht M."/>
            <person name="Crusemann M."/>
            <person name="Hentschel U."/>
            <person name="Abe I."/>
            <person name="Matsunaga S."/>
            <person name="Kalinowski J."/>
            <person name="Takeyama H."/>
            <person name="Piel J."/>
        </authorList>
    </citation>
    <scope>NUCLEOTIDE SEQUENCE [LARGE SCALE GENOMIC DNA]</scope>
    <source>
        <strain evidence="10">TSY1</strain>
    </source>
</reference>
<comment type="similarity">
    <text evidence="2">Belongs to the class-V pyridoxal-phosphate-dependent aminotransferase family.</text>
</comment>
<accession>W4L3S9</accession>
<evidence type="ECO:0000256" key="5">
    <source>
        <dbReference type="ARBA" id="ARBA00022898"/>
    </source>
</evidence>
<evidence type="ECO:0000256" key="7">
    <source>
        <dbReference type="PIRSR" id="PIRSR000524-50"/>
    </source>
</evidence>
<evidence type="ECO:0000256" key="2">
    <source>
        <dbReference type="ARBA" id="ARBA00009236"/>
    </source>
</evidence>
<comment type="caution">
    <text evidence="9">The sequence shown here is derived from an EMBL/GenBank/DDBJ whole genome shotgun (WGS) entry which is preliminary data.</text>
</comment>
<comment type="cofactor">
    <cofactor evidence="1 7">
        <name>pyridoxal 5'-phosphate</name>
        <dbReference type="ChEBI" id="CHEBI:597326"/>
    </cofactor>
</comment>
<feature type="non-terminal residue" evidence="9">
    <location>
        <position position="1"/>
    </location>
</feature>
<sequence length="391" mass="42318">LMCPGPNEIADRVIRAMMRPATCPIVGEFPEFYEQTMDMLAEVFQTRNEVIPLPGSGRSGLEGAITSVLEPGDRSLTIVNGMFGETAIRIANAVGGKAEGVTMPWGEPIDMQAFKQKLSSGSYKLVTMVHNETSTGALYDAAEVAQLAHEHGALFLLDAISSLAGADLPTDAWDVDLVVGCNHKAIGAPIGHAYVSVSERAWEVMEKRQQPCGSVFSNLLHWKSQPSEEPDAARSMKRSQGVFTAVHLIYALNEALKMILEEGLEARFSRHRLNAAAFRAGIHAMGLETLAHPNVVSPTVTCVKLPEGITSVEFLKHFSEDHGLLTLRGLGDFNMNAVRIGHMGVTATPRNILHALHAFDLILKRLGHAHTCGTGVARASEIYAEADEHRA</sequence>
<feature type="modified residue" description="N6-(pyridoxal phosphate)lysine" evidence="7">
    <location>
        <position position="184"/>
    </location>
</feature>
<protein>
    <recommendedName>
        <fullName evidence="8">Aminotransferase class V domain-containing protein</fullName>
    </recommendedName>
</protein>
<dbReference type="Gene3D" id="3.90.1150.10">
    <property type="entry name" value="Aspartate Aminotransferase, domain 1"/>
    <property type="match status" value="1"/>
</dbReference>
<dbReference type="Pfam" id="PF00266">
    <property type="entry name" value="Aminotran_5"/>
    <property type="match status" value="1"/>
</dbReference>
<evidence type="ECO:0000256" key="4">
    <source>
        <dbReference type="ARBA" id="ARBA00022679"/>
    </source>
</evidence>
<dbReference type="GO" id="GO:0004760">
    <property type="term" value="F:L-serine-pyruvate transaminase activity"/>
    <property type="evidence" value="ECO:0007669"/>
    <property type="project" value="TreeGrafter"/>
</dbReference>
<dbReference type="HOGENOM" id="CLU_704972_0_0_7"/>
<dbReference type="Proteomes" id="UP000019141">
    <property type="component" value="Unassembled WGS sequence"/>
</dbReference>
<dbReference type="AlphaFoldDB" id="W4L3S9"/>
<feature type="binding site" evidence="6">
    <location>
        <position position="339"/>
    </location>
    <ligand>
        <name>substrate</name>
    </ligand>
</feature>
<organism evidence="9 10">
    <name type="scientific">Entotheonella factor</name>
    <dbReference type="NCBI Taxonomy" id="1429438"/>
    <lineage>
        <taxon>Bacteria</taxon>
        <taxon>Pseudomonadati</taxon>
        <taxon>Nitrospinota/Tectimicrobiota group</taxon>
        <taxon>Candidatus Tectimicrobiota</taxon>
        <taxon>Candidatus Entotheonellia</taxon>
        <taxon>Candidatus Entotheonellales</taxon>
        <taxon>Candidatus Entotheonellaceae</taxon>
        <taxon>Candidatus Entotheonella</taxon>
    </lineage>
</organism>
<evidence type="ECO:0000256" key="6">
    <source>
        <dbReference type="PIRSR" id="PIRSR000524-1"/>
    </source>
</evidence>
<keyword evidence="4" id="KW-0808">Transferase</keyword>
<dbReference type="GO" id="GO:0008453">
    <property type="term" value="F:alanine-glyoxylate transaminase activity"/>
    <property type="evidence" value="ECO:0007669"/>
    <property type="project" value="TreeGrafter"/>
</dbReference>
<evidence type="ECO:0000259" key="8">
    <source>
        <dbReference type="Pfam" id="PF00266"/>
    </source>
</evidence>
<keyword evidence="5 7" id="KW-0663">Pyridoxal phosphate</keyword>
<name>W4L3S9_ENTF1</name>